<evidence type="ECO:0008006" key="2">
    <source>
        <dbReference type="Google" id="ProtNLM"/>
    </source>
</evidence>
<dbReference type="InterPro" id="IPR015424">
    <property type="entry name" value="PyrdxlP-dep_Trfase"/>
</dbReference>
<protein>
    <recommendedName>
        <fullName evidence="2">Aminotransferase class V domain-containing protein</fullName>
    </recommendedName>
</protein>
<dbReference type="Gene3D" id="3.90.1150.10">
    <property type="entry name" value="Aspartate Aminotransferase, domain 1"/>
    <property type="match status" value="1"/>
</dbReference>
<dbReference type="InterPro" id="IPR015422">
    <property type="entry name" value="PyrdxlP-dep_Trfase_small"/>
</dbReference>
<gene>
    <name evidence="1" type="ORF">S01H4_55188</name>
</gene>
<reference evidence="1" key="1">
    <citation type="journal article" date="2014" name="Front. Microbiol.">
        <title>High frequency of phylogenetically diverse reductive dehalogenase-homologous genes in deep subseafloor sedimentary metagenomes.</title>
        <authorList>
            <person name="Kawai M."/>
            <person name="Futagami T."/>
            <person name="Toyoda A."/>
            <person name="Takaki Y."/>
            <person name="Nishi S."/>
            <person name="Hori S."/>
            <person name="Arai W."/>
            <person name="Tsubouchi T."/>
            <person name="Morono Y."/>
            <person name="Uchiyama I."/>
            <person name="Ito T."/>
            <person name="Fujiyama A."/>
            <person name="Inagaki F."/>
            <person name="Takami H."/>
        </authorList>
    </citation>
    <scope>NUCLEOTIDE SEQUENCE</scope>
    <source>
        <strain evidence="1">Expedition CK06-06</strain>
    </source>
</reference>
<proteinExistence type="predicted"/>
<accession>X1FA06</accession>
<organism evidence="1">
    <name type="scientific">marine sediment metagenome</name>
    <dbReference type="NCBI Taxonomy" id="412755"/>
    <lineage>
        <taxon>unclassified sequences</taxon>
        <taxon>metagenomes</taxon>
        <taxon>ecological metagenomes</taxon>
    </lineage>
</organism>
<dbReference type="AlphaFoldDB" id="X1FA06"/>
<dbReference type="EMBL" id="BART01031826">
    <property type="protein sequence ID" value="GAH17578.1"/>
    <property type="molecule type" value="Genomic_DNA"/>
</dbReference>
<name>X1FA06_9ZZZZ</name>
<comment type="caution">
    <text evidence="1">The sequence shown here is derived from an EMBL/GenBank/DDBJ whole genome shotgun (WGS) entry which is preliminary data.</text>
</comment>
<evidence type="ECO:0000313" key="1">
    <source>
        <dbReference type="EMBL" id="GAH17578.1"/>
    </source>
</evidence>
<sequence length="52" mass="5933">GEHERAHGSIRFTFGRYNTMEDVDAVVQTLAEVVQELRSISPLGKEKEKEED</sequence>
<dbReference type="SUPFAM" id="SSF53383">
    <property type="entry name" value="PLP-dependent transferases"/>
    <property type="match status" value="1"/>
</dbReference>
<feature type="non-terminal residue" evidence="1">
    <location>
        <position position="1"/>
    </location>
</feature>